<evidence type="ECO:0000313" key="2">
    <source>
        <dbReference type="Proteomes" id="UP000480303"/>
    </source>
</evidence>
<reference evidence="1 2" key="1">
    <citation type="submission" date="2020-02" db="EMBL/GenBank/DDBJ databases">
        <title>Draft genome sequence of Lactococcus sp. Hs30E4-3.</title>
        <authorList>
            <person name="Noda S."/>
            <person name="Yuki M."/>
            <person name="Ohkuma M."/>
        </authorList>
    </citation>
    <scope>NUCLEOTIDE SEQUENCE [LARGE SCALE GENOMIC DNA]</scope>
    <source>
        <strain evidence="1 2">Hs30E4-3</strain>
    </source>
</reference>
<dbReference type="AlphaFoldDB" id="A0A6A0BEF3"/>
<dbReference type="EMBL" id="BLLI01000055">
    <property type="protein sequence ID" value="GFH43083.1"/>
    <property type="molecule type" value="Genomic_DNA"/>
</dbReference>
<dbReference type="Gene3D" id="3.40.50.11820">
    <property type="match status" value="1"/>
</dbReference>
<organism evidence="1 2">
    <name type="scientific">Pseudolactococcus hodotermopsidis</name>
    <dbReference type="NCBI Taxonomy" id="2709157"/>
    <lineage>
        <taxon>Bacteria</taxon>
        <taxon>Bacillati</taxon>
        <taxon>Bacillota</taxon>
        <taxon>Bacilli</taxon>
        <taxon>Lactobacillales</taxon>
        <taxon>Streptococcaceae</taxon>
        <taxon>Pseudolactococcus</taxon>
    </lineage>
</organism>
<keyword evidence="2" id="KW-1185">Reference proteome</keyword>
<name>A0A6A0BEF3_9LACT</name>
<comment type="caution">
    <text evidence="1">The sequence shown here is derived from an EMBL/GenBank/DDBJ whole genome shotgun (WGS) entry which is preliminary data.</text>
</comment>
<accession>A0A6A0BEF3</accession>
<gene>
    <name evidence="1" type="ORF">Hs30E_16340</name>
</gene>
<dbReference type="InterPro" id="IPR043149">
    <property type="entry name" value="TagF_N"/>
</dbReference>
<proteinExistence type="predicted"/>
<protein>
    <submittedName>
        <fullName evidence="1">Uncharacterized protein</fullName>
    </submittedName>
</protein>
<evidence type="ECO:0000313" key="1">
    <source>
        <dbReference type="EMBL" id="GFH43083.1"/>
    </source>
</evidence>
<sequence length="188" mass="22354">MKTYLGREIFSTINFTLDFELPNWLSEKKYTLEFYFKYKNKLLAPQQLIHSWTSKFYDGNKLYVDENALVTTTYLGNAFTIQKIADRNTFVADVLSKKNNYQDGYLFARFTENFEVYRNKRIWLFIDRPTAIGDNAEALFRYCTKKRDGIEKFMVIPDASYFQQFEGVSKKIIVFGSFEYKFLLMFGN</sequence>
<dbReference type="Proteomes" id="UP000480303">
    <property type="component" value="Unassembled WGS sequence"/>
</dbReference>
<dbReference type="RefSeq" id="WP_172209520.1">
    <property type="nucleotide sequence ID" value="NZ_BLLI01000055.1"/>
</dbReference>